<feature type="transmembrane region" description="Helical" evidence="9">
    <location>
        <begin position="75"/>
        <end position="95"/>
    </location>
</feature>
<evidence type="ECO:0000256" key="8">
    <source>
        <dbReference type="ARBA" id="ARBA00044464"/>
    </source>
</evidence>
<dbReference type="InterPro" id="IPR008217">
    <property type="entry name" value="Ccc1_fam"/>
</dbReference>
<dbReference type="KEGG" id="vra:106752859"/>
<dbReference type="Pfam" id="PF01988">
    <property type="entry name" value="VIT1"/>
    <property type="match status" value="1"/>
</dbReference>
<feature type="transmembrane region" description="Helical" evidence="9">
    <location>
        <begin position="128"/>
        <end position="152"/>
    </location>
</feature>
<evidence type="ECO:0000256" key="4">
    <source>
        <dbReference type="ARBA" id="ARBA00022554"/>
    </source>
</evidence>
<evidence type="ECO:0000256" key="2">
    <source>
        <dbReference type="ARBA" id="ARBA00007049"/>
    </source>
</evidence>
<dbReference type="AlphaFoldDB" id="A0A1S3T8N0"/>
<dbReference type="STRING" id="3916.A0A1S3T8N0"/>
<evidence type="ECO:0000256" key="3">
    <source>
        <dbReference type="ARBA" id="ARBA00022496"/>
    </source>
</evidence>
<dbReference type="GO" id="GO:0005774">
    <property type="term" value="C:vacuolar membrane"/>
    <property type="evidence" value="ECO:0007669"/>
    <property type="project" value="UniProtKB-SubCell"/>
</dbReference>
<comment type="caution">
    <text evidence="9">Lacks conserved residue(s) required for the propagation of feature annotation.</text>
</comment>
<comment type="similarity">
    <text evidence="2 9">Belongs to the CCC1 family.</text>
</comment>
<evidence type="ECO:0000313" key="10">
    <source>
        <dbReference type="Proteomes" id="UP000087766"/>
    </source>
</evidence>
<evidence type="ECO:0000256" key="9">
    <source>
        <dbReference type="RuleBase" id="RU369115"/>
    </source>
</evidence>
<evidence type="ECO:0000313" key="11">
    <source>
        <dbReference type="RefSeq" id="XP_014490117.1"/>
    </source>
</evidence>
<keyword evidence="3" id="KW-0408">Iron</keyword>
<evidence type="ECO:0000256" key="1">
    <source>
        <dbReference type="ARBA" id="ARBA00004128"/>
    </source>
</evidence>
<sequence length="206" mass="22810">MDSLGTSSNEMPINHVENLNHSNDIEANPNQDMEENNIEYSEREHCLGLAVFGAKTGLFITTLLMIAIEALNENIIVMLLAGFLGVVVGACSMPVEGFVSVDTEVAQMKVHHKEQNEMEEDDKLLNPFQASLASAIGFSIGGMVSVLTAAFIRDYKLRLLVISLAMLALLVFGGMIAVIRKSKTLVRRNGDSGDWRLYDYGYYFWL</sequence>
<keyword evidence="5 9" id="KW-0812">Transmembrane</keyword>
<comment type="catalytic activity">
    <reaction evidence="8">
        <text>Fe(2+)(in) = Fe(2+)(out)</text>
        <dbReference type="Rhea" id="RHEA:28486"/>
        <dbReference type="ChEBI" id="CHEBI:29033"/>
    </reaction>
    <physiologicalReaction direction="left-to-right" evidence="8">
        <dbReference type="Rhea" id="RHEA:28487"/>
    </physiologicalReaction>
</comment>
<keyword evidence="3" id="KW-0410">Iron transport</keyword>
<dbReference type="Proteomes" id="UP000087766">
    <property type="component" value="Unplaced"/>
</dbReference>
<feature type="transmembrane region" description="Helical" evidence="9">
    <location>
        <begin position="47"/>
        <end position="68"/>
    </location>
</feature>
<dbReference type="GO" id="GO:0005384">
    <property type="term" value="F:manganese ion transmembrane transporter activity"/>
    <property type="evidence" value="ECO:0007669"/>
    <property type="project" value="InterPro"/>
</dbReference>
<evidence type="ECO:0000256" key="6">
    <source>
        <dbReference type="ARBA" id="ARBA00022989"/>
    </source>
</evidence>
<keyword evidence="10" id="KW-1185">Reference proteome</keyword>
<comment type="subcellular location">
    <subcellularLocation>
        <location evidence="1 9">Vacuole membrane</location>
        <topology evidence="1 9">Multi-pass membrane protein</topology>
    </subcellularLocation>
</comment>
<reference evidence="11" key="1">
    <citation type="submission" date="2025-08" db="UniProtKB">
        <authorList>
            <consortium name="RefSeq"/>
        </authorList>
    </citation>
    <scope>IDENTIFICATION</scope>
    <source>
        <tissue evidence="11">Leaf</tissue>
    </source>
</reference>
<dbReference type="GO" id="GO:0005381">
    <property type="term" value="F:iron ion transmembrane transporter activity"/>
    <property type="evidence" value="ECO:0007669"/>
    <property type="project" value="UniProtKB-UniRule"/>
</dbReference>
<gene>
    <name evidence="11" type="primary">LOC106752859</name>
</gene>
<comment type="function">
    <text evidence="9">Vacuolar Fe(2+) uptake transporter.</text>
</comment>
<dbReference type="GO" id="GO:0140315">
    <property type="term" value="F:iron ion sequestering activity"/>
    <property type="evidence" value="ECO:0007669"/>
    <property type="project" value="UniProtKB-UniRule"/>
</dbReference>
<protein>
    <recommendedName>
        <fullName evidence="9">Vacuolar iron transporter</fullName>
    </recommendedName>
</protein>
<dbReference type="GeneID" id="106752859"/>
<keyword evidence="7 9" id="KW-0472">Membrane</keyword>
<keyword evidence="9" id="KW-0813">Transport</keyword>
<feature type="transmembrane region" description="Helical" evidence="9">
    <location>
        <begin position="159"/>
        <end position="179"/>
    </location>
</feature>
<dbReference type="RefSeq" id="XP_014490117.1">
    <property type="nucleotide sequence ID" value="XM_014634631.2"/>
</dbReference>
<dbReference type="PANTHER" id="PTHR31851">
    <property type="entry name" value="FE(2+)/MN(2+) TRANSPORTER PCL1"/>
    <property type="match status" value="1"/>
</dbReference>
<keyword evidence="6 9" id="KW-1133">Transmembrane helix</keyword>
<keyword evidence="9" id="KW-0406">Ion transport</keyword>
<organism evidence="10 11">
    <name type="scientific">Vigna radiata var. radiata</name>
    <name type="common">Mung bean</name>
    <name type="synonym">Phaseolus aureus</name>
    <dbReference type="NCBI Taxonomy" id="3916"/>
    <lineage>
        <taxon>Eukaryota</taxon>
        <taxon>Viridiplantae</taxon>
        <taxon>Streptophyta</taxon>
        <taxon>Embryophyta</taxon>
        <taxon>Tracheophyta</taxon>
        <taxon>Spermatophyta</taxon>
        <taxon>Magnoliopsida</taxon>
        <taxon>eudicotyledons</taxon>
        <taxon>Gunneridae</taxon>
        <taxon>Pentapetalae</taxon>
        <taxon>rosids</taxon>
        <taxon>fabids</taxon>
        <taxon>Fabales</taxon>
        <taxon>Fabaceae</taxon>
        <taxon>Papilionoideae</taxon>
        <taxon>50 kb inversion clade</taxon>
        <taxon>NPAAA clade</taxon>
        <taxon>indigoferoid/millettioid clade</taxon>
        <taxon>Phaseoleae</taxon>
        <taxon>Vigna</taxon>
    </lineage>
</organism>
<accession>A0A1S3T8N0</accession>
<evidence type="ECO:0000256" key="7">
    <source>
        <dbReference type="ARBA" id="ARBA00023136"/>
    </source>
</evidence>
<dbReference type="OrthoDB" id="1399603at2759"/>
<dbReference type="GO" id="GO:0030026">
    <property type="term" value="P:intracellular manganese ion homeostasis"/>
    <property type="evidence" value="ECO:0007669"/>
    <property type="project" value="InterPro"/>
</dbReference>
<proteinExistence type="inferred from homology"/>
<name>A0A1S3T8N0_VIGRR</name>
<evidence type="ECO:0000256" key="5">
    <source>
        <dbReference type="ARBA" id="ARBA00022692"/>
    </source>
</evidence>
<keyword evidence="4 9" id="KW-0926">Vacuole</keyword>